<feature type="binding site" description="proximal binding residue" evidence="9">
    <location>
        <position position="357"/>
    </location>
    <ligand>
        <name>heme b</name>
        <dbReference type="ChEBI" id="CHEBI:60344"/>
    </ligand>
    <ligandPart>
        <name>Fe</name>
        <dbReference type="ChEBI" id="CHEBI:18248"/>
    </ligandPart>
</feature>
<dbReference type="RefSeq" id="XP_010874302.2">
    <property type="nucleotide sequence ID" value="XM_010876000.4"/>
</dbReference>
<gene>
    <name evidence="11" type="primary">IDO1</name>
</gene>
<dbReference type="GO" id="GO:0020037">
    <property type="term" value="F:heme binding"/>
    <property type="evidence" value="ECO:0007669"/>
    <property type="project" value="InterPro"/>
</dbReference>
<reference evidence="11" key="3">
    <citation type="submission" date="2025-08" db="UniProtKB">
        <authorList>
            <consortium name="Ensembl"/>
        </authorList>
    </citation>
    <scope>IDENTIFICATION</scope>
</reference>
<keyword evidence="12" id="KW-1185">Reference proteome</keyword>
<dbReference type="GO" id="GO:0046872">
    <property type="term" value="F:metal ion binding"/>
    <property type="evidence" value="ECO:0007669"/>
    <property type="project" value="UniProtKB-KW"/>
</dbReference>
<dbReference type="GO" id="GO:0002376">
    <property type="term" value="P:immune system process"/>
    <property type="evidence" value="ECO:0007669"/>
    <property type="project" value="UniProtKB-KW"/>
</dbReference>
<dbReference type="OMA" id="HVLAWIM"/>
<dbReference type="GO" id="GO:0034354">
    <property type="term" value="P:'de novo' NAD+ biosynthetic process from L-tryptophan"/>
    <property type="evidence" value="ECO:0007669"/>
    <property type="project" value="TreeGrafter"/>
</dbReference>
<reference evidence="12" key="1">
    <citation type="journal article" date="2014" name="PLoS ONE">
        <title>The genome and linkage map of the northern pike (Esox lucius): conserved synteny revealed between the salmonid sister group and the Neoteleostei.</title>
        <authorList>
            <person name="Rondeau E.B."/>
            <person name="Minkley D.R."/>
            <person name="Leong J.S."/>
            <person name="Messmer A.M."/>
            <person name="Jantzen J.R."/>
            <person name="von Schalburg K.R."/>
            <person name="Lemon C."/>
            <person name="Bird N.H."/>
            <person name="Koop B.F."/>
        </authorList>
    </citation>
    <scope>NUCLEOTIDE SEQUENCE</scope>
</reference>
<dbReference type="InterPro" id="IPR000898">
    <property type="entry name" value="Indolamine_dOase"/>
</dbReference>
<evidence type="ECO:0008006" key="13">
    <source>
        <dbReference type="Google" id="ProtNLM"/>
    </source>
</evidence>
<dbReference type="InterPro" id="IPR037217">
    <property type="entry name" value="Trp/Indoleamine_2_3_dOase-like"/>
</dbReference>
<reference evidence="11" key="2">
    <citation type="submission" date="2020-02" db="EMBL/GenBank/DDBJ databases">
        <title>Esox lucius (northern pike) genome, fEsoLuc1, primary haplotype.</title>
        <authorList>
            <person name="Myers G."/>
            <person name="Karagic N."/>
            <person name="Meyer A."/>
            <person name="Pippel M."/>
            <person name="Reichard M."/>
            <person name="Winkler S."/>
            <person name="Tracey A."/>
            <person name="Sims Y."/>
            <person name="Howe K."/>
            <person name="Rhie A."/>
            <person name="Formenti G."/>
            <person name="Durbin R."/>
            <person name="Fedrigo O."/>
            <person name="Jarvis E.D."/>
        </authorList>
    </citation>
    <scope>NUCLEOTIDE SEQUENCE [LARGE SCALE GENOMIC DNA]</scope>
</reference>
<comment type="similarity">
    <text evidence="1">Belongs to the indoleamine 2,3-dioxygenase family.</text>
</comment>
<reference evidence="11" key="4">
    <citation type="submission" date="2025-09" db="UniProtKB">
        <authorList>
            <consortium name="Ensembl"/>
        </authorList>
    </citation>
    <scope>IDENTIFICATION</scope>
</reference>
<dbReference type="OrthoDB" id="10262710at2759"/>
<dbReference type="SUPFAM" id="SSF140959">
    <property type="entry name" value="Indolic compounds 2,3-dioxygenase-like"/>
    <property type="match status" value="1"/>
</dbReference>
<dbReference type="GO" id="GO:0005737">
    <property type="term" value="C:cytoplasm"/>
    <property type="evidence" value="ECO:0007669"/>
    <property type="project" value="TreeGrafter"/>
</dbReference>
<keyword evidence="8" id="KW-0823">Tryptophan catabolism</keyword>
<evidence type="ECO:0000256" key="8">
    <source>
        <dbReference type="ARBA" id="ARBA00023079"/>
    </source>
</evidence>
<keyword evidence="7 9" id="KW-0408">Iron</keyword>
<dbReference type="GO" id="GO:0019441">
    <property type="term" value="P:L-tryptophan catabolic process to kynurenine"/>
    <property type="evidence" value="ECO:0007669"/>
    <property type="project" value="InterPro"/>
</dbReference>
<keyword evidence="3 9" id="KW-0479">Metal-binding</keyword>
<dbReference type="AlphaFoldDB" id="A0A6Q2XK12"/>
<evidence type="ECO:0000256" key="3">
    <source>
        <dbReference type="ARBA" id="ARBA00022723"/>
    </source>
</evidence>
<feature type="signal peptide" evidence="10">
    <location>
        <begin position="1"/>
        <end position="20"/>
    </location>
</feature>
<evidence type="ECO:0000256" key="4">
    <source>
        <dbReference type="ARBA" id="ARBA00022859"/>
    </source>
</evidence>
<evidence type="ECO:0000256" key="10">
    <source>
        <dbReference type="SAM" id="SignalP"/>
    </source>
</evidence>
<keyword evidence="6" id="KW-0560">Oxidoreductase</keyword>
<proteinExistence type="inferred from homology"/>
<dbReference type="PANTHER" id="PTHR28657:SF4">
    <property type="entry name" value="INDOLEAMINE 2,3-DIOXYGENASE 2"/>
    <property type="match status" value="1"/>
</dbReference>
<evidence type="ECO:0000256" key="2">
    <source>
        <dbReference type="ARBA" id="ARBA00022617"/>
    </source>
</evidence>
<evidence type="ECO:0000256" key="9">
    <source>
        <dbReference type="PIRSR" id="PIRSR600898-1"/>
    </source>
</evidence>
<name>A0A6Q2XK12_ESOLU</name>
<dbReference type="GO" id="GO:0004833">
    <property type="term" value="F:L-tryptophan 2,3-dioxygenase activity"/>
    <property type="evidence" value="ECO:0007669"/>
    <property type="project" value="TreeGrafter"/>
</dbReference>
<keyword evidence="10" id="KW-0732">Signal</keyword>
<evidence type="ECO:0000256" key="7">
    <source>
        <dbReference type="ARBA" id="ARBA00023004"/>
    </source>
</evidence>
<evidence type="ECO:0000256" key="6">
    <source>
        <dbReference type="ARBA" id="ARBA00023002"/>
    </source>
</evidence>
<keyword evidence="2 9" id="KW-0349">Heme</keyword>
<evidence type="ECO:0000256" key="1">
    <source>
        <dbReference type="ARBA" id="ARBA00007119"/>
    </source>
</evidence>
<dbReference type="GeneID" id="105014035"/>
<keyword evidence="5" id="KW-0223">Dioxygenase</keyword>
<evidence type="ECO:0000313" key="11">
    <source>
        <dbReference type="Ensembl" id="ENSELUP00000053460.2"/>
    </source>
</evidence>
<sequence>MLISHIRNLLLAIITIFTDSQMPFSLDHYHVSEEFGFILPAPMVELPPYYQPWMDIAQHVTDLIYSHMLRSHILKMPLLNTQYLKSHKEQRLAHLALSVMTMGYVWQEGENDTVEVLPHNLAIPYWEVSQSLGLPPILTHADAVLANWKKRDPQGPFDMENLELIFTLPGEDSVRGFFLVTLLVELAAVPVIKSIPVVINGVQCGDAETVTRALEELSQAIQGMTDALKLMHAHVEPEVFYGIMRIYLSGWKDNACMPAGLMYEGVQAEPMEYSGASAAQSSLLHCCDELLGIKHEAKSGAFLNRMRNYMPPAHKRLIQDISLQPSLRDFVQQQASEPLTAAFQLCVTKLLAFRSYHINVVSCFITVPAARARKLRKQDISCQKETVSKAPTALEETGTGGSGIMSFLKTVRDSTQGISLPLNNTATKKSLNGAQLQKMQNPTQQTHLTSNTL</sequence>
<feature type="chain" id="PRO_5044288453" description="Indoleamine 2,3-dioxygenase 1" evidence="10">
    <location>
        <begin position="21"/>
        <end position="453"/>
    </location>
</feature>
<dbReference type="InParanoid" id="A0A6Q2XK12"/>
<dbReference type="FunFam" id="1.20.58.480:FF:000003">
    <property type="entry name" value="Indoleamine 2,3-dioxygenase 1"/>
    <property type="match status" value="1"/>
</dbReference>
<evidence type="ECO:0000256" key="5">
    <source>
        <dbReference type="ARBA" id="ARBA00022964"/>
    </source>
</evidence>
<dbReference type="Pfam" id="PF01231">
    <property type="entry name" value="IDO"/>
    <property type="match status" value="1"/>
</dbReference>
<dbReference type="Proteomes" id="UP000265140">
    <property type="component" value="Chromosome 13"/>
</dbReference>
<keyword evidence="4" id="KW-0391">Immunity</keyword>
<organism evidence="11 12">
    <name type="scientific">Esox lucius</name>
    <name type="common">Northern pike</name>
    <dbReference type="NCBI Taxonomy" id="8010"/>
    <lineage>
        <taxon>Eukaryota</taxon>
        <taxon>Metazoa</taxon>
        <taxon>Chordata</taxon>
        <taxon>Craniata</taxon>
        <taxon>Vertebrata</taxon>
        <taxon>Euteleostomi</taxon>
        <taxon>Actinopterygii</taxon>
        <taxon>Neopterygii</taxon>
        <taxon>Teleostei</taxon>
        <taxon>Protacanthopterygii</taxon>
        <taxon>Esociformes</taxon>
        <taxon>Esocidae</taxon>
        <taxon>Esox</taxon>
    </lineage>
</organism>
<dbReference type="PANTHER" id="PTHR28657">
    <property type="entry name" value="INDOLEAMINE 2,3-DIOXYGENASE"/>
    <property type="match status" value="1"/>
</dbReference>
<protein>
    <recommendedName>
        <fullName evidence="13">Indoleamine 2,3-dioxygenase 1</fullName>
    </recommendedName>
</protein>
<evidence type="ECO:0000313" key="12">
    <source>
        <dbReference type="Proteomes" id="UP000265140"/>
    </source>
</evidence>
<dbReference type="GO" id="GO:0033754">
    <property type="term" value="F:indoleamine 2,3-dioxygenase activity"/>
    <property type="evidence" value="ECO:0007669"/>
    <property type="project" value="TreeGrafter"/>
</dbReference>
<dbReference type="Bgee" id="ENSELUG00000017850">
    <property type="expression patterns" value="Expressed in liver and 3 other cell types or tissues"/>
</dbReference>
<dbReference type="Ensembl" id="ENSELUT00000083291.2">
    <property type="protein sequence ID" value="ENSELUP00000053460.2"/>
    <property type="gene ID" value="ENSELUG00000017850.3"/>
</dbReference>
<dbReference type="Gene3D" id="1.20.58.480">
    <property type="match status" value="1"/>
</dbReference>
<dbReference type="GeneTree" id="ENSGT00940000164380"/>
<accession>A0A6Q2XK12</accession>